<organism evidence="24 25">
    <name type="scientific">Megalops atlanticus</name>
    <name type="common">Tarpon</name>
    <name type="synonym">Clupea gigantea</name>
    <dbReference type="NCBI Taxonomy" id="7932"/>
    <lineage>
        <taxon>Eukaryota</taxon>
        <taxon>Metazoa</taxon>
        <taxon>Chordata</taxon>
        <taxon>Craniata</taxon>
        <taxon>Vertebrata</taxon>
        <taxon>Euteleostomi</taxon>
        <taxon>Actinopterygii</taxon>
        <taxon>Neopterygii</taxon>
        <taxon>Teleostei</taxon>
        <taxon>Elopiformes</taxon>
        <taxon>Megalopidae</taxon>
        <taxon>Megalops</taxon>
    </lineage>
</organism>
<evidence type="ECO:0000259" key="23">
    <source>
        <dbReference type="PROSITE" id="PS50011"/>
    </source>
</evidence>
<keyword evidence="15" id="KW-0460">Magnesium</keyword>
<comment type="similarity">
    <text evidence="5">Belongs to the protein kinase superfamily. CMGC Ser/Thr protein kinase family. CDC2/CDKX subfamily.</text>
</comment>
<feature type="compositionally biased region" description="Polar residues" evidence="22">
    <location>
        <begin position="304"/>
        <end position="313"/>
    </location>
</feature>
<dbReference type="EMBL" id="JAFDVH010000024">
    <property type="protein sequence ID" value="KAG7455479.1"/>
    <property type="molecule type" value="Genomic_DNA"/>
</dbReference>
<evidence type="ECO:0000256" key="17">
    <source>
        <dbReference type="ARBA" id="ARBA00023242"/>
    </source>
</evidence>
<comment type="catalytic activity">
    <reaction evidence="19">
        <text>L-threonyl-[protein] + ATP = O-phospho-L-threonyl-[protein] + ADP + H(+)</text>
        <dbReference type="Rhea" id="RHEA:46608"/>
        <dbReference type="Rhea" id="RHEA-COMP:11060"/>
        <dbReference type="Rhea" id="RHEA-COMP:11605"/>
        <dbReference type="ChEBI" id="CHEBI:15378"/>
        <dbReference type="ChEBI" id="CHEBI:30013"/>
        <dbReference type="ChEBI" id="CHEBI:30616"/>
        <dbReference type="ChEBI" id="CHEBI:61977"/>
        <dbReference type="ChEBI" id="CHEBI:456216"/>
        <dbReference type="EC" id="2.7.11.1"/>
    </reaction>
</comment>
<accession>A0A9D3SU53</accession>
<keyword evidence="8" id="KW-0723">Serine/threonine-protein kinase</keyword>
<keyword evidence="16" id="KW-0206">Cytoskeleton</keyword>
<evidence type="ECO:0000256" key="3">
    <source>
        <dbReference type="ARBA" id="ARBA00004138"/>
    </source>
</evidence>
<feature type="domain" description="Protein kinase" evidence="23">
    <location>
        <begin position="4"/>
        <end position="291"/>
    </location>
</feature>
<dbReference type="EC" id="2.7.11.1" evidence="6"/>
<dbReference type="OrthoDB" id="2158884at2759"/>
<proteinExistence type="inferred from homology"/>
<evidence type="ECO:0000256" key="20">
    <source>
        <dbReference type="ARBA" id="ARBA00048679"/>
    </source>
</evidence>
<feature type="compositionally biased region" description="Polar residues" evidence="22">
    <location>
        <begin position="470"/>
        <end position="485"/>
    </location>
</feature>
<dbReference type="GO" id="GO:0005929">
    <property type="term" value="C:cilium"/>
    <property type="evidence" value="ECO:0007669"/>
    <property type="project" value="UniProtKB-SubCell"/>
</dbReference>
<evidence type="ECO:0000256" key="7">
    <source>
        <dbReference type="ARBA" id="ARBA00022490"/>
    </source>
</evidence>
<keyword evidence="14 21" id="KW-0067">ATP-binding</keyword>
<reference evidence="24" key="1">
    <citation type="submission" date="2021-01" db="EMBL/GenBank/DDBJ databases">
        <authorList>
            <person name="Zahm M."/>
            <person name="Roques C."/>
            <person name="Cabau C."/>
            <person name="Klopp C."/>
            <person name="Donnadieu C."/>
            <person name="Jouanno E."/>
            <person name="Lampietro C."/>
            <person name="Louis A."/>
            <person name="Herpin A."/>
            <person name="Echchiki A."/>
            <person name="Berthelot C."/>
            <person name="Parey E."/>
            <person name="Roest-Crollius H."/>
            <person name="Braasch I."/>
            <person name="Postlethwait J."/>
            <person name="Bobe J."/>
            <person name="Montfort J."/>
            <person name="Bouchez O."/>
            <person name="Begum T."/>
            <person name="Mejri S."/>
            <person name="Adams A."/>
            <person name="Chen W.-J."/>
            <person name="Guiguen Y."/>
        </authorList>
    </citation>
    <scope>NUCLEOTIDE SEQUENCE</scope>
    <source>
        <strain evidence="24">YG-15Mar2019-1</strain>
        <tissue evidence="24">Brain</tissue>
    </source>
</reference>
<evidence type="ECO:0000256" key="18">
    <source>
        <dbReference type="ARBA" id="ARBA00023273"/>
    </source>
</evidence>
<keyword evidence="25" id="KW-1185">Reference proteome</keyword>
<dbReference type="PROSITE" id="PS00107">
    <property type="entry name" value="PROTEIN_KINASE_ATP"/>
    <property type="match status" value="1"/>
</dbReference>
<feature type="compositionally biased region" description="Polar residues" evidence="22">
    <location>
        <begin position="351"/>
        <end position="367"/>
    </location>
</feature>
<keyword evidence="11" id="KW-0479">Metal-binding</keyword>
<dbReference type="InterPro" id="IPR000719">
    <property type="entry name" value="Prot_kinase_dom"/>
</dbReference>
<keyword evidence="13" id="KW-0418">Kinase</keyword>
<dbReference type="Gene3D" id="3.30.200.20">
    <property type="entry name" value="Phosphorylase Kinase, domain 1"/>
    <property type="match status" value="1"/>
</dbReference>
<evidence type="ECO:0000313" key="25">
    <source>
        <dbReference type="Proteomes" id="UP001046870"/>
    </source>
</evidence>
<feature type="binding site" evidence="21">
    <location>
        <position position="33"/>
    </location>
    <ligand>
        <name>ATP</name>
        <dbReference type="ChEBI" id="CHEBI:30616"/>
    </ligand>
</feature>
<dbReference type="SMART" id="SM00220">
    <property type="entry name" value="S_TKc"/>
    <property type="match status" value="1"/>
</dbReference>
<keyword evidence="10" id="KW-0808">Transferase</keyword>
<dbReference type="SUPFAM" id="SSF56112">
    <property type="entry name" value="Protein kinase-like (PK-like)"/>
    <property type="match status" value="1"/>
</dbReference>
<dbReference type="Gene3D" id="1.10.510.10">
    <property type="entry name" value="Transferase(Phosphotransferase) domain 1"/>
    <property type="match status" value="1"/>
</dbReference>
<gene>
    <name evidence="24" type="ORF">MATL_G00257080</name>
</gene>
<keyword evidence="18" id="KW-0966">Cell projection</keyword>
<comment type="cofactor">
    <cofactor evidence="1">
        <name>Mg(2+)</name>
        <dbReference type="ChEBI" id="CHEBI:18420"/>
    </cofactor>
</comment>
<evidence type="ECO:0000256" key="16">
    <source>
        <dbReference type="ARBA" id="ARBA00023212"/>
    </source>
</evidence>
<keyword evidence="17" id="KW-0539">Nucleus</keyword>
<feature type="compositionally biased region" description="Low complexity" evidence="22">
    <location>
        <begin position="375"/>
        <end position="390"/>
    </location>
</feature>
<evidence type="ECO:0000256" key="11">
    <source>
        <dbReference type="ARBA" id="ARBA00022723"/>
    </source>
</evidence>
<comment type="subcellular location">
    <subcellularLocation>
        <location evidence="3">Cell projection</location>
        <location evidence="3">Cilium</location>
    </subcellularLocation>
    <subcellularLocation>
        <location evidence="4">Cytoplasm</location>
        <location evidence="4">Cytoskeleton</location>
    </subcellularLocation>
    <subcellularLocation>
        <location evidence="2">Nucleus</location>
    </subcellularLocation>
</comment>
<dbReference type="InterPro" id="IPR017441">
    <property type="entry name" value="Protein_kinase_ATP_BS"/>
</dbReference>
<protein>
    <recommendedName>
        <fullName evidence="6">non-specific serine/threonine protein kinase</fullName>
        <ecNumber evidence="6">2.7.11.1</ecNumber>
    </recommendedName>
</protein>
<evidence type="ECO:0000256" key="10">
    <source>
        <dbReference type="ARBA" id="ARBA00022679"/>
    </source>
</evidence>
<evidence type="ECO:0000256" key="19">
    <source>
        <dbReference type="ARBA" id="ARBA00047899"/>
    </source>
</evidence>
<evidence type="ECO:0000256" key="2">
    <source>
        <dbReference type="ARBA" id="ARBA00004123"/>
    </source>
</evidence>
<feature type="region of interest" description="Disordered" evidence="22">
    <location>
        <begin position="470"/>
        <end position="504"/>
    </location>
</feature>
<dbReference type="GO" id="GO:0005524">
    <property type="term" value="F:ATP binding"/>
    <property type="evidence" value="ECO:0007669"/>
    <property type="project" value="UniProtKB-UniRule"/>
</dbReference>
<evidence type="ECO:0000256" key="1">
    <source>
        <dbReference type="ARBA" id="ARBA00001946"/>
    </source>
</evidence>
<dbReference type="FunFam" id="1.10.510.10:FF:000104">
    <property type="entry name" value="serine/threonine-protein kinase MAK isoform X1"/>
    <property type="match status" value="1"/>
</dbReference>
<dbReference type="GO" id="GO:0005634">
    <property type="term" value="C:nucleus"/>
    <property type="evidence" value="ECO:0007669"/>
    <property type="project" value="UniProtKB-SubCell"/>
</dbReference>
<evidence type="ECO:0000256" key="9">
    <source>
        <dbReference type="ARBA" id="ARBA00022553"/>
    </source>
</evidence>
<evidence type="ECO:0000256" key="22">
    <source>
        <dbReference type="SAM" id="MobiDB-lite"/>
    </source>
</evidence>
<dbReference type="GO" id="GO:0004674">
    <property type="term" value="F:protein serine/threonine kinase activity"/>
    <property type="evidence" value="ECO:0007669"/>
    <property type="project" value="UniProtKB-KW"/>
</dbReference>
<evidence type="ECO:0000256" key="4">
    <source>
        <dbReference type="ARBA" id="ARBA00004245"/>
    </source>
</evidence>
<evidence type="ECO:0000313" key="24">
    <source>
        <dbReference type="EMBL" id="KAG7455479.1"/>
    </source>
</evidence>
<dbReference type="InterPro" id="IPR011009">
    <property type="entry name" value="Kinase-like_dom_sf"/>
</dbReference>
<dbReference type="GO" id="GO:0046872">
    <property type="term" value="F:metal ion binding"/>
    <property type="evidence" value="ECO:0007669"/>
    <property type="project" value="UniProtKB-KW"/>
</dbReference>
<feature type="region of interest" description="Disordered" evidence="22">
    <location>
        <begin position="301"/>
        <end position="394"/>
    </location>
</feature>
<comment type="caution">
    <text evidence="24">The sequence shown here is derived from an EMBL/GenBank/DDBJ whole genome shotgun (WGS) entry which is preliminary data.</text>
</comment>
<evidence type="ECO:0000256" key="12">
    <source>
        <dbReference type="ARBA" id="ARBA00022741"/>
    </source>
</evidence>
<keyword evidence="9" id="KW-0597">Phosphoprotein</keyword>
<sequence length="661" mass="74177">MNRYTTLKQLGDGTYGSVLMGKSNESGELVAIKRMKRKFYSWEECMNLREVKSLKKLSHANVVKLKEVIRENDHLYFVFEYMKENLYQLMKDRNKLFPEENKMFTENEIRNIMFQVLSGLAFVHKHGFFHRDMKPENLLCMGPELVKIADFGLAREIRSRPPYTDYVSTRWYRAPEVLLRSSVYSSPIDMWAVGCIMAELYTLRPLFPGNSEVDEIFKICQVLGTVKKSDWPEGYQLAAAMNFRFPQCVPTNLKTLIPNASNEAIALMRDLLQWDPKKRPTAAQALRYPYFQVGQVLGPPPQYVEQQKPQVRTAQAPEPKPLSLCKSDEQSPAQRTRVPVLGPGASRTHHQPLQQISLPQNSLQSDSNKQEELVSPSLSNSNNPPLKLSPVGNENLVGVKGGRRRWGQTAVKAADSWDELDDSDMGVSFSKKPSIGSIKEKIHEDAVFRHTEPKPLNTFSAVIKLPSNTTLNRNDSETSNTSSARQHYLRQSRYLPGVNPKNTSLVANKDTSRDLWGNPTSLISKPLGPIGAELSVNRVNAEDPKPSDKHPLKEKTLDKVELPKGTCNFTLRNFGSTNYNPGGGYVSSFHKKEVGSAGQRIQLAPIGSTSAKYEGWKGRASKAQIPGSSFTVPAKSLLSRAPPLQPVHGRVDWAAKYGGHR</sequence>
<evidence type="ECO:0000256" key="14">
    <source>
        <dbReference type="ARBA" id="ARBA00022840"/>
    </source>
</evidence>
<evidence type="ECO:0000256" key="21">
    <source>
        <dbReference type="PROSITE-ProRule" id="PRU10141"/>
    </source>
</evidence>
<evidence type="ECO:0000256" key="6">
    <source>
        <dbReference type="ARBA" id="ARBA00012513"/>
    </source>
</evidence>
<dbReference type="CDD" id="cd07830">
    <property type="entry name" value="STKc_MAK_like"/>
    <property type="match status" value="1"/>
</dbReference>
<name>A0A9D3SU53_MEGAT</name>
<dbReference type="Proteomes" id="UP001046870">
    <property type="component" value="Chromosome 24"/>
</dbReference>
<dbReference type="AlphaFoldDB" id="A0A9D3SU53"/>
<dbReference type="PROSITE" id="PS00108">
    <property type="entry name" value="PROTEIN_KINASE_ST"/>
    <property type="match status" value="1"/>
</dbReference>
<dbReference type="GO" id="GO:0005856">
    <property type="term" value="C:cytoskeleton"/>
    <property type="evidence" value="ECO:0007669"/>
    <property type="project" value="UniProtKB-SubCell"/>
</dbReference>
<evidence type="ECO:0000256" key="8">
    <source>
        <dbReference type="ARBA" id="ARBA00022527"/>
    </source>
</evidence>
<keyword evidence="12 21" id="KW-0547">Nucleotide-binding</keyword>
<dbReference type="InterPro" id="IPR008271">
    <property type="entry name" value="Ser/Thr_kinase_AS"/>
</dbReference>
<dbReference type="PROSITE" id="PS50011">
    <property type="entry name" value="PROTEIN_KINASE_DOM"/>
    <property type="match status" value="1"/>
</dbReference>
<evidence type="ECO:0000256" key="13">
    <source>
        <dbReference type="ARBA" id="ARBA00022777"/>
    </source>
</evidence>
<dbReference type="FunFam" id="3.30.200.20:FF:000071">
    <property type="entry name" value="serine/threonine-protein kinase MAK isoform X1"/>
    <property type="match status" value="1"/>
</dbReference>
<evidence type="ECO:0000256" key="15">
    <source>
        <dbReference type="ARBA" id="ARBA00022842"/>
    </source>
</evidence>
<keyword evidence="7" id="KW-0963">Cytoplasm</keyword>
<comment type="catalytic activity">
    <reaction evidence="20">
        <text>L-seryl-[protein] + ATP = O-phospho-L-seryl-[protein] + ADP + H(+)</text>
        <dbReference type="Rhea" id="RHEA:17989"/>
        <dbReference type="Rhea" id="RHEA-COMP:9863"/>
        <dbReference type="Rhea" id="RHEA-COMP:11604"/>
        <dbReference type="ChEBI" id="CHEBI:15378"/>
        <dbReference type="ChEBI" id="CHEBI:29999"/>
        <dbReference type="ChEBI" id="CHEBI:30616"/>
        <dbReference type="ChEBI" id="CHEBI:83421"/>
        <dbReference type="ChEBI" id="CHEBI:456216"/>
        <dbReference type="EC" id="2.7.11.1"/>
    </reaction>
</comment>
<dbReference type="PANTHER" id="PTHR24055">
    <property type="entry name" value="MITOGEN-ACTIVATED PROTEIN KINASE"/>
    <property type="match status" value="1"/>
</dbReference>
<dbReference type="Pfam" id="PF00069">
    <property type="entry name" value="Pkinase"/>
    <property type="match status" value="1"/>
</dbReference>
<dbReference type="InterPro" id="IPR050117">
    <property type="entry name" value="MAPK"/>
</dbReference>
<evidence type="ECO:0000256" key="5">
    <source>
        <dbReference type="ARBA" id="ARBA00006485"/>
    </source>
</evidence>